<dbReference type="OrthoDB" id="340764at2"/>
<dbReference type="Gene3D" id="1.10.287.130">
    <property type="match status" value="1"/>
</dbReference>
<dbReference type="Pfam" id="PF00512">
    <property type="entry name" value="HisKA"/>
    <property type="match status" value="1"/>
</dbReference>
<keyword evidence="5" id="KW-1003">Cell membrane</keyword>
<dbReference type="Proteomes" id="UP000242415">
    <property type="component" value="Unassembled WGS sequence"/>
</dbReference>
<dbReference type="SMART" id="SM00388">
    <property type="entry name" value="HisKA"/>
    <property type="match status" value="1"/>
</dbReference>
<dbReference type="SUPFAM" id="SSF55874">
    <property type="entry name" value="ATPase domain of HSP90 chaperone/DNA topoisomerase II/histidine kinase"/>
    <property type="match status" value="1"/>
</dbReference>
<evidence type="ECO:0000256" key="12">
    <source>
        <dbReference type="ARBA" id="ARBA00022989"/>
    </source>
</evidence>
<dbReference type="CDD" id="cd17546">
    <property type="entry name" value="REC_hyHK_CKI1_RcsC-like"/>
    <property type="match status" value="1"/>
</dbReference>
<feature type="transmembrane region" description="Helical" evidence="21">
    <location>
        <begin position="119"/>
        <end position="137"/>
    </location>
</feature>
<keyword evidence="26" id="KW-1185">Reference proteome</keyword>
<sequence>MTLSVPPLVSGGPVRAGRAPVLLAAAAAGLTIVLWLLADRQLGSVPAFLPAFLAVIWVLDLLTALLLFNQFAAGSSPRLLALAAAYLWSSAVIVPHAMVFPGLFTPTGLLNAVPSSAPWLWTAWHVGFPLLIGVAMAPWPAKAWARGPRHRPVRRRFGAIAVVAGLVLVSVVGVTWLVTAGHPHVPVIIRNGDYSILTRQFGPAIIAVNAAALLLAATRFRRGTAPGLEAWAFVAVAASCGDTMLTLFARSRYTIGWYGARVLALLAALVVLASLLREVTLLYRRVRAANEAILVARNEALAAASAKAEFLATMSHEIRTPMNAVIGMTGLLLETELTAAQREYVTTVRDSGEALLVIIDDILDFSKIDSGQLDLEDAAFDVRECLEGALALVAVPAARKGLELVGRVERGCPTLLRGDVTRLRQILVNLLSNAVKFTERGEVVATVGAERTGDAVRLRVAVRDTGIGIPADRMDRLFRSFSQVDASTTRMYGGTGLGLAISRRLARAMGGDITVRSEEGAGSVFTLTALLRPAVERPEPAPAPEPAAPPTPRTPSLRVLVAEDNEVNHRVARLMLSRLGHRVDAVANGAEAVEALHRADYDVVFMDVQMPVLDGLEATRRIRAELPAHRQPRIVALTANALPEHRAACAAAGMDGYLAKPVRAHELATVLAPLRPLARDAADDRPPPPTAADPRGNDPREADLRERLAELGDPDEGEAGRALLVRILGSFTTRAPEALARLGDALRDGDPVAVREGAHALKGSAANLGATILAGLLDELEQRACRGALPDPEPTLRRLHDELALLTPLLHALAAELRAPVAR</sequence>
<evidence type="ECO:0000256" key="2">
    <source>
        <dbReference type="ARBA" id="ARBA00004651"/>
    </source>
</evidence>
<dbReference type="GO" id="GO:0005886">
    <property type="term" value="C:plasma membrane"/>
    <property type="evidence" value="ECO:0007669"/>
    <property type="project" value="UniProtKB-SubCell"/>
</dbReference>
<evidence type="ECO:0000256" key="11">
    <source>
        <dbReference type="ARBA" id="ARBA00022840"/>
    </source>
</evidence>
<protein>
    <recommendedName>
        <fullName evidence="17">Circadian input-output histidine kinase CikA</fullName>
        <ecNumber evidence="4">2.7.13.3</ecNumber>
    </recommendedName>
    <alternativeName>
        <fullName evidence="16">Sensory/regulatory protein RpfC</fullName>
    </alternativeName>
</protein>
<dbReference type="RefSeq" id="WP_091557922.1">
    <property type="nucleotide sequence ID" value="NZ_FNPH01000005.1"/>
</dbReference>
<evidence type="ECO:0000256" key="1">
    <source>
        <dbReference type="ARBA" id="ARBA00000085"/>
    </source>
</evidence>
<keyword evidence="10 25" id="KW-0418">Kinase</keyword>
<dbReference type="InterPro" id="IPR008207">
    <property type="entry name" value="Sig_transdc_His_kin_Hpt_dom"/>
</dbReference>
<comment type="catalytic activity">
    <reaction evidence="1">
        <text>ATP + protein L-histidine = ADP + protein N-phospho-L-histidine.</text>
        <dbReference type="EC" id="2.7.13.3"/>
    </reaction>
</comment>
<feature type="domain" description="Histidine kinase" evidence="22">
    <location>
        <begin position="313"/>
        <end position="533"/>
    </location>
</feature>
<dbReference type="Pfam" id="PF17158">
    <property type="entry name" value="MASE4"/>
    <property type="match status" value="1"/>
</dbReference>
<dbReference type="InterPro" id="IPR036641">
    <property type="entry name" value="HPT_dom_sf"/>
</dbReference>
<keyword evidence="13" id="KW-0902">Two-component regulatory system</keyword>
<comment type="subunit">
    <text evidence="15">At low DSF concentrations, interacts with RpfF.</text>
</comment>
<name>A0A1H3QF78_9ACTN</name>
<dbReference type="PROSITE" id="PS50894">
    <property type="entry name" value="HPT"/>
    <property type="match status" value="1"/>
</dbReference>
<evidence type="ECO:0000313" key="26">
    <source>
        <dbReference type="Proteomes" id="UP000242415"/>
    </source>
</evidence>
<evidence type="ECO:0000256" key="5">
    <source>
        <dbReference type="ARBA" id="ARBA00022475"/>
    </source>
</evidence>
<evidence type="ECO:0000256" key="3">
    <source>
        <dbReference type="ARBA" id="ARBA00006402"/>
    </source>
</evidence>
<dbReference type="PROSITE" id="PS50110">
    <property type="entry name" value="RESPONSE_REGULATORY"/>
    <property type="match status" value="1"/>
</dbReference>
<gene>
    <name evidence="25" type="ORF">SAMN05444365_105383</name>
</gene>
<feature type="transmembrane region" description="Helical" evidence="21">
    <location>
        <begin position="79"/>
        <end position="99"/>
    </location>
</feature>
<keyword evidence="12 21" id="KW-1133">Transmembrane helix</keyword>
<dbReference type="CDD" id="cd00082">
    <property type="entry name" value="HisKA"/>
    <property type="match status" value="1"/>
</dbReference>
<feature type="transmembrane region" description="Helical" evidence="21">
    <location>
        <begin position="255"/>
        <end position="276"/>
    </location>
</feature>
<keyword evidence="11" id="KW-0067">ATP-binding</keyword>
<dbReference type="Pfam" id="PF02518">
    <property type="entry name" value="HATPase_c"/>
    <property type="match status" value="1"/>
</dbReference>
<evidence type="ECO:0000256" key="6">
    <source>
        <dbReference type="ARBA" id="ARBA00022553"/>
    </source>
</evidence>
<dbReference type="InterPro" id="IPR003594">
    <property type="entry name" value="HATPase_dom"/>
</dbReference>
<organism evidence="25 26">
    <name type="scientific">Micromonospora pattaloongensis</name>
    <dbReference type="NCBI Taxonomy" id="405436"/>
    <lineage>
        <taxon>Bacteria</taxon>
        <taxon>Bacillati</taxon>
        <taxon>Actinomycetota</taxon>
        <taxon>Actinomycetes</taxon>
        <taxon>Micromonosporales</taxon>
        <taxon>Micromonosporaceae</taxon>
        <taxon>Micromonospora</taxon>
    </lineage>
</organism>
<dbReference type="InterPro" id="IPR036890">
    <property type="entry name" value="HATPase_C_sf"/>
</dbReference>
<dbReference type="FunFam" id="3.30.565.10:FF:000010">
    <property type="entry name" value="Sensor histidine kinase RcsC"/>
    <property type="match status" value="1"/>
</dbReference>
<dbReference type="Pfam" id="PF00072">
    <property type="entry name" value="Response_reg"/>
    <property type="match status" value="1"/>
</dbReference>
<dbReference type="SMART" id="SM00387">
    <property type="entry name" value="HATPase_c"/>
    <property type="match status" value="1"/>
</dbReference>
<dbReference type="PANTHER" id="PTHR45339">
    <property type="entry name" value="HYBRID SIGNAL TRANSDUCTION HISTIDINE KINASE J"/>
    <property type="match status" value="1"/>
</dbReference>
<evidence type="ECO:0000259" key="23">
    <source>
        <dbReference type="PROSITE" id="PS50110"/>
    </source>
</evidence>
<evidence type="ECO:0000256" key="10">
    <source>
        <dbReference type="ARBA" id="ARBA00022777"/>
    </source>
</evidence>
<feature type="transmembrane region" description="Helical" evidence="21">
    <location>
        <begin position="200"/>
        <end position="218"/>
    </location>
</feature>
<dbReference type="SUPFAM" id="SSF52172">
    <property type="entry name" value="CheY-like"/>
    <property type="match status" value="1"/>
</dbReference>
<evidence type="ECO:0000256" key="13">
    <source>
        <dbReference type="ARBA" id="ARBA00023012"/>
    </source>
</evidence>
<evidence type="ECO:0000256" key="19">
    <source>
        <dbReference type="PROSITE-ProRule" id="PRU00169"/>
    </source>
</evidence>
<dbReference type="CDD" id="cd16922">
    <property type="entry name" value="HATPase_EvgS-ArcB-TorS-like"/>
    <property type="match status" value="1"/>
</dbReference>
<keyword evidence="6 19" id="KW-0597">Phosphoprotein</keyword>
<dbReference type="STRING" id="405436.SAMN05444365_105383"/>
<dbReference type="AlphaFoldDB" id="A0A1H3QF78"/>
<comment type="similarity">
    <text evidence="3">In the N-terminal section; belongs to the phytochrome family.</text>
</comment>
<dbReference type="InterPro" id="IPR033424">
    <property type="entry name" value="MASE4"/>
</dbReference>
<dbReference type="GO" id="GO:0000155">
    <property type="term" value="F:phosphorelay sensor kinase activity"/>
    <property type="evidence" value="ECO:0007669"/>
    <property type="project" value="InterPro"/>
</dbReference>
<accession>A0A1H3QF78</accession>
<evidence type="ECO:0000256" key="20">
    <source>
        <dbReference type="SAM" id="MobiDB-lite"/>
    </source>
</evidence>
<dbReference type="PANTHER" id="PTHR45339:SF1">
    <property type="entry name" value="HYBRID SIGNAL TRANSDUCTION HISTIDINE KINASE J"/>
    <property type="match status" value="1"/>
</dbReference>
<evidence type="ECO:0000256" key="9">
    <source>
        <dbReference type="ARBA" id="ARBA00022741"/>
    </source>
</evidence>
<evidence type="ECO:0000256" key="14">
    <source>
        <dbReference type="ARBA" id="ARBA00023136"/>
    </source>
</evidence>
<dbReference type="SMART" id="SM00448">
    <property type="entry name" value="REC"/>
    <property type="match status" value="1"/>
</dbReference>
<dbReference type="InterPro" id="IPR003661">
    <property type="entry name" value="HisK_dim/P_dom"/>
</dbReference>
<dbReference type="PROSITE" id="PS50109">
    <property type="entry name" value="HIS_KIN"/>
    <property type="match status" value="1"/>
</dbReference>
<evidence type="ECO:0000259" key="22">
    <source>
        <dbReference type="PROSITE" id="PS50109"/>
    </source>
</evidence>
<feature type="domain" description="Response regulatory" evidence="23">
    <location>
        <begin position="558"/>
        <end position="675"/>
    </location>
</feature>
<comment type="subcellular location">
    <subcellularLocation>
        <location evidence="2">Cell membrane</location>
        <topology evidence="2">Multi-pass membrane protein</topology>
    </subcellularLocation>
</comment>
<keyword evidence="14 21" id="KW-0472">Membrane</keyword>
<dbReference type="EMBL" id="FNPH01000005">
    <property type="protein sequence ID" value="SDZ11389.1"/>
    <property type="molecule type" value="Genomic_DNA"/>
</dbReference>
<evidence type="ECO:0000256" key="4">
    <source>
        <dbReference type="ARBA" id="ARBA00012438"/>
    </source>
</evidence>
<feature type="transmembrane region" description="Helical" evidence="21">
    <location>
        <begin position="21"/>
        <end position="38"/>
    </location>
</feature>
<keyword evidence="8 21" id="KW-0812">Transmembrane</keyword>
<dbReference type="InterPro" id="IPR011006">
    <property type="entry name" value="CheY-like_superfamily"/>
</dbReference>
<evidence type="ECO:0000256" key="18">
    <source>
        <dbReference type="PROSITE-ProRule" id="PRU00110"/>
    </source>
</evidence>
<dbReference type="GO" id="GO:0005524">
    <property type="term" value="F:ATP binding"/>
    <property type="evidence" value="ECO:0007669"/>
    <property type="project" value="UniProtKB-KW"/>
</dbReference>
<evidence type="ECO:0000259" key="24">
    <source>
        <dbReference type="PROSITE" id="PS50894"/>
    </source>
</evidence>
<evidence type="ECO:0000256" key="16">
    <source>
        <dbReference type="ARBA" id="ARBA00068150"/>
    </source>
</evidence>
<proteinExistence type="inferred from homology"/>
<keyword evidence="9" id="KW-0547">Nucleotide-binding</keyword>
<feature type="region of interest" description="Disordered" evidence="20">
    <location>
        <begin position="678"/>
        <end position="700"/>
    </location>
</feature>
<dbReference type="Pfam" id="PF01627">
    <property type="entry name" value="Hpt"/>
    <property type="match status" value="1"/>
</dbReference>
<evidence type="ECO:0000256" key="15">
    <source>
        <dbReference type="ARBA" id="ARBA00064003"/>
    </source>
</evidence>
<dbReference type="InterPro" id="IPR005467">
    <property type="entry name" value="His_kinase_dom"/>
</dbReference>
<dbReference type="Gene3D" id="3.40.50.2300">
    <property type="match status" value="1"/>
</dbReference>
<feature type="modified residue" description="4-aspartylphosphate" evidence="19">
    <location>
        <position position="607"/>
    </location>
</feature>
<dbReference type="Gene3D" id="1.20.120.160">
    <property type="entry name" value="HPT domain"/>
    <property type="match status" value="1"/>
</dbReference>
<evidence type="ECO:0000256" key="17">
    <source>
        <dbReference type="ARBA" id="ARBA00074306"/>
    </source>
</evidence>
<feature type="modified residue" description="Phosphohistidine" evidence="18">
    <location>
        <position position="759"/>
    </location>
</feature>
<keyword evidence="7" id="KW-0808">Transferase</keyword>
<dbReference type="InterPro" id="IPR036097">
    <property type="entry name" value="HisK_dim/P_sf"/>
</dbReference>
<evidence type="ECO:0000256" key="8">
    <source>
        <dbReference type="ARBA" id="ARBA00022692"/>
    </source>
</evidence>
<evidence type="ECO:0000313" key="25">
    <source>
        <dbReference type="EMBL" id="SDZ11389.1"/>
    </source>
</evidence>
<dbReference type="SUPFAM" id="SSF47384">
    <property type="entry name" value="Homodimeric domain of signal transducing histidine kinase"/>
    <property type="match status" value="1"/>
</dbReference>
<dbReference type="EC" id="2.7.13.3" evidence="4"/>
<dbReference type="PRINTS" id="PR00344">
    <property type="entry name" value="BCTRLSENSOR"/>
</dbReference>
<feature type="transmembrane region" description="Helical" evidence="21">
    <location>
        <begin position="44"/>
        <end position="67"/>
    </location>
</feature>
<evidence type="ECO:0000256" key="7">
    <source>
        <dbReference type="ARBA" id="ARBA00022679"/>
    </source>
</evidence>
<feature type="domain" description="HPt" evidence="24">
    <location>
        <begin position="720"/>
        <end position="813"/>
    </location>
</feature>
<dbReference type="SUPFAM" id="SSF47226">
    <property type="entry name" value="Histidine-containing phosphotransfer domain, HPT domain"/>
    <property type="match status" value="1"/>
</dbReference>
<reference evidence="26" key="1">
    <citation type="submission" date="2016-10" db="EMBL/GenBank/DDBJ databases">
        <authorList>
            <person name="Varghese N."/>
            <person name="Submissions S."/>
        </authorList>
    </citation>
    <scope>NUCLEOTIDE SEQUENCE [LARGE SCALE GENOMIC DNA]</scope>
    <source>
        <strain evidence="26">DSM 45245</strain>
    </source>
</reference>
<evidence type="ECO:0000256" key="21">
    <source>
        <dbReference type="SAM" id="Phobius"/>
    </source>
</evidence>
<feature type="transmembrane region" description="Helical" evidence="21">
    <location>
        <begin position="157"/>
        <end position="180"/>
    </location>
</feature>
<dbReference type="InterPro" id="IPR004358">
    <property type="entry name" value="Sig_transdc_His_kin-like_C"/>
</dbReference>
<dbReference type="Gene3D" id="3.30.565.10">
    <property type="entry name" value="Histidine kinase-like ATPase, C-terminal domain"/>
    <property type="match status" value="1"/>
</dbReference>
<dbReference type="InterPro" id="IPR001789">
    <property type="entry name" value="Sig_transdc_resp-reg_receiver"/>
</dbReference>
<dbReference type="FunFam" id="1.10.287.130:FF:000002">
    <property type="entry name" value="Two-component osmosensing histidine kinase"/>
    <property type="match status" value="1"/>
</dbReference>